<evidence type="ECO:0000313" key="1">
    <source>
        <dbReference type="EMBL" id="QDU95888.1"/>
    </source>
</evidence>
<evidence type="ECO:0000313" key="2">
    <source>
        <dbReference type="Proteomes" id="UP000317648"/>
    </source>
</evidence>
<dbReference type="Proteomes" id="UP000317648">
    <property type="component" value="Chromosome"/>
</dbReference>
<dbReference type="KEGG" id="lcre:Pla8534_37070"/>
<gene>
    <name evidence="1" type="ORF">Pla8534_37070</name>
</gene>
<accession>A0A518DVM4</accession>
<reference evidence="1 2" key="1">
    <citation type="submission" date="2019-02" db="EMBL/GenBank/DDBJ databases">
        <title>Deep-cultivation of Planctomycetes and their phenomic and genomic characterization uncovers novel biology.</title>
        <authorList>
            <person name="Wiegand S."/>
            <person name="Jogler M."/>
            <person name="Boedeker C."/>
            <person name="Pinto D."/>
            <person name="Vollmers J."/>
            <person name="Rivas-Marin E."/>
            <person name="Kohn T."/>
            <person name="Peeters S.H."/>
            <person name="Heuer A."/>
            <person name="Rast P."/>
            <person name="Oberbeckmann S."/>
            <person name="Bunk B."/>
            <person name="Jeske O."/>
            <person name="Meyerdierks A."/>
            <person name="Storesund J.E."/>
            <person name="Kallscheuer N."/>
            <person name="Luecker S."/>
            <person name="Lage O.M."/>
            <person name="Pohl T."/>
            <person name="Merkel B.J."/>
            <person name="Hornburger P."/>
            <person name="Mueller R.-W."/>
            <person name="Bruemmer F."/>
            <person name="Labrenz M."/>
            <person name="Spormann A.M."/>
            <person name="Op den Camp H."/>
            <person name="Overmann J."/>
            <person name="Amann R."/>
            <person name="Jetten M.S.M."/>
            <person name="Mascher T."/>
            <person name="Medema M.H."/>
            <person name="Devos D.P."/>
            <person name="Kaster A.-K."/>
            <person name="Ovreas L."/>
            <person name="Rohde M."/>
            <person name="Galperin M.Y."/>
            <person name="Jogler C."/>
        </authorList>
    </citation>
    <scope>NUCLEOTIDE SEQUENCE [LARGE SCALE GENOMIC DNA]</scope>
    <source>
        <strain evidence="1 2">Pla85_3_4</strain>
    </source>
</reference>
<protein>
    <submittedName>
        <fullName evidence="1">Uncharacterized protein</fullName>
    </submittedName>
</protein>
<proteinExistence type="predicted"/>
<keyword evidence="2" id="KW-1185">Reference proteome</keyword>
<name>A0A518DVM4_9BACT</name>
<dbReference type="EMBL" id="CP036433">
    <property type="protein sequence ID" value="QDU95888.1"/>
    <property type="molecule type" value="Genomic_DNA"/>
</dbReference>
<sequence length="214" mass="24472">MSLIHDDLSELQMRTFVLLTVASVFLMGTAAHSAEPDLKTRIGKIVAAANGEEKLLKLFRIREELSVGSDPEKKGKERVSILEPPNHWWIGKRERGPEPAKFLAWAWTLGALTDPASVVESIPEITESGKTVYGLRVSGTMDPPMDLYFDKENDRLMRIDWRKDMHRLSEWQERDGVMYPAKCIGYKKSNGKPWYFSQILELEPLSELPEELTR</sequence>
<dbReference type="AlphaFoldDB" id="A0A518DVM4"/>
<organism evidence="1 2">
    <name type="scientific">Lignipirellula cremea</name>
    <dbReference type="NCBI Taxonomy" id="2528010"/>
    <lineage>
        <taxon>Bacteria</taxon>
        <taxon>Pseudomonadati</taxon>
        <taxon>Planctomycetota</taxon>
        <taxon>Planctomycetia</taxon>
        <taxon>Pirellulales</taxon>
        <taxon>Pirellulaceae</taxon>
        <taxon>Lignipirellula</taxon>
    </lineage>
</organism>